<evidence type="ECO:0000313" key="11">
    <source>
        <dbReference type="EMBL" id="MDZ7281540.1"/>
    </source>
</evidence>
<sequence>MTKAFKTLDDMGDVQGKRVLVREDLNVPMADGRVTDDTRLRATIATVTELADKGAIVLILAHFGRPKGQRNPEFSLAMLTQPYSDVLGRPVRFIDDVAGEAAEAAVATLNPGDIAILENTRFHAGEEKNDPELAAQIAKLGDLYVNDAFSAAHRAHVSTEGLARQLPAFAGRAMEAELDALEKALGNPEHPVAAVVGGAKVSTKLAVLKHLVGKVDHLIIGGGMANTFLAARGVDVGKSLCEHDLTGTAEDILDAADKAGCTVHLPYDVVVAKEFKPNPETRTVNVHEVAADEMILDLGPNAVEALGDVLKNCRTLVWNGPLGAFETPPFDMATVALAKTAAALTQDGSLVSVAGGGDTVAALNQAGVGTQFTFVSTAGGAFLEWMEGQDLPGVAALTA</sequence>
<dbReference type="HAMAP" id="MF_00145">
    <property type="entry name" value="Phosphoglyc_kinase"/>
    <property type="match status" value="1"/>
</dbReference>
<dbReference type="EMBL" id="JAOBTW010000006">
    <property type="protein sequence ID" value="MDZ7281540.1"/>
    <property type="molecule type" value="Genomic_DNA"/>
</dbReference>
<evidence type="ECO:0000256" key="10">
    <source>
        <dbReference type="RuleBase" id="RU000532"/>
    </source>
</evidence>
<evidence type="ECO:0000256" key="5">
    <source>
        <dbReference type="ARBA" id="ARBA00022679"/>
    </source>
</evidence>
<keyword evidence="8 9" id="KW-0067">ATP-binding</keyword>
<evidence type="ECO:0000256" key="1">
    <source>
        <dbReference type="ARBA" id="ARBA00000642"/>
    </source>
</evidence>
<dbReference type="Pfam" id="PF00162">
    <property type="entry name" value="PGK"/>
    <property type="match status" value="1"/>
</dbReference>
<evidence type="ECO:0000313" key="12">
    <source>
        <dbReference type="Proteomes" id="UP001292182"/>
    </source>
</evidence>
<dbReference type="PROSITE" id="PS00111">
    <property type="entry name" value="PGLYCERATE_KINASE"/>
    <property type="match status" value="1"/>
</dbReference>
<keyword evidence="7 9" id="KW-0418">Kinase</keyword>
<comment type="subcellular location">
    <subcellularLocation>
        <location evidence="9">Cytoplasm</location>
    </subcellularLocation>
</comment>
<keyword evidence="9" id="KW-0963">Cytoplasm</keyword>
<dbReference type="EC" id="2.7.2.3" evidence="4 9"/>
<comment type="similarity">
    <text evidence="2 9 10">Belongs to the phosphoglycerate kinase family.</text>
</comment>
<keyword evidence="6 9" id="KW-0547">Nucleotide-binding</keyword>
<feature type="binding site" evidence="9">
    <location>
        <position position="326"/>
    </location>
    <ligand>
        <name>ATP</name>
        <dbReference type="ChEBI" id="CHEBI:30616"/>
    </ligand>
</feature>
<feature type="binding site" evidence="9">
    <location>
        <position position="204"/>
    </location>
    <ligand>
        <name>ATP</name>
        <dbReference type="ChEBI" id="CHEBI:30616"/>
    </ligand>
</feature>
<evidence type="ECO:0000256" key="4">
    <source>
        <dbReference type="ARBA" id="ARBA00013061"/>
    </source>
</evidence>
<proteinExistence type="inferred from homology"/>
<keyword evidence="5 9" id="KW-0808">Transferase</keyword>
<dbReference type="RefSeq" id="WP_322538880.1">
    <property type="nucleotide sequence ID" value="NZ_JAOBTW010000006.1"/>
</dbReference>
<feature type="binding site" evidence="9">
    <location>
        <position position="121"/>
    </location>
    <ligand>
        <name>substrate</name>
    </ligand>
</feature>
<dbReference type="InterPro" id="IPR001576">
    <property type="entry name" value="Phosphoglycerate_kinase"/>
</dbReference>
<gene>
    <name evidence="9" type="primary">pgk</name>
    <name evidence="11" type="ORF">N4G62_05805</name>
</gene>
<name>A0ABU5LNN6_9SPHN</name>
<evidence type="ECO:0000256" key="8">
    <source>
        <dbReference type="ARBA" id="ARBA00022840"/>
    </source>
</evidence>
<dbReference type="InterPro" id="IPR036043">
    <property type="entry name" value="Phosphoglycerate_kinase_sf"/>
</dbReference>
<evidence type="ECO:0000256" key="7">
    <source>
        <dbReference type="ARBA" id="ARBA00022777"/>
    </source>
</evidence>
<comment type="pathway">
    <text evidence="9">Carbohydrate degradation; glycolysis; pyruvate from D-glyceraldehyde 3-phosphate: step 2/5.</text>
</comment>
<evidence type="ECO:0000256" key="2">
    <source>
        <dbReference type="ARBA" id="ARBA00008982"/>
    </source>
</evidence>
<feature type="binding site" evidence="9">
    <location>
        <begin position="62"/>
        <end position="65"/>
    </location>
    <ligand>
        <name>substrate</name>
    </ligand>
</feature>
<dbReference type="InterPro" id="IPR015911">
    <property type="entry name" value="Phosphoglycerate_kinase_CS"/>
</dbReference>
<comment type="subunit">
    <text evidence="3 9">Monomer.</text>
</comment>
<feature type="binding site" evidence="9">
    <location>
        <begin position="356"/>
        <end position="359"/>
    </location>
    <ligand>
        <name>ATP</name>
        <dbReference type="ChEBI" id="CHEBI:30616"/>
    </ligand>
</feature>
<keyword evidence="9" id="KW-0324">Glycolysis</keyword>
<evidence type="ECO:0000256" key="3">
    <source>
        <dbReference type="ARBA" id="ARBA00011245"/>
    </source>
</evidence>
<dbReference type="SUPFAM" id="SSF53748">
    <property type="entry name" value="Phosphoglycerate kinase"/>
    <property type="match status" value="1"/>
</dbReference>
<dbReference type="GO" id="GO:0016301">
    <property type="term" value="F:kinase activity"/>
    <property type="evidence" value="ECO:0007669"/>
    <property type="project" value="UniProtKB-KW"/>
</dbReference>
<dbReference type="PANTHER" id="PTHR11406:SF23">
    <property type="entry name" value="PHOSPHOGLYCERATE KINASE 1, CHLOROPLASTIC-RELATED"/>
    <property type="match status" value="1"/>
</dbReference>
<dbReference type="PIRSF" id="PIRSF000724">
    <property type="entry name" value="Pgk"/>
    <property type="match status" value="1"/>
</dbReference>
<dbReference type="InterPro" id="IPR015824">
    <property type="entry name" value="Phosphoglycerate_kinase_N"/>
</dbReference>
<dbReference type="PANTHER" id="PTHR11406">
    <property type="entry name" value="PHOSPHOGLYCERATE KINASE"/>
    <property type="match status" value="1"/>
</dbReference>
<evidence type="ECO:0000256" key="9">
    <source>
        <dbReference type="HAMAP-Rule" id="MF_00145"/>
    </source>
</evidence>
<evidence type="ECO:0000256" key="6">
    <source>
        <dbReference type="ARBA" id="ARBA00022741"/>
    </source>
</evidence>
<feature type="binding site" evidence="9">
    <location>
        <position position="154"/>
    </location>
    <ligand>
        <name>substrate</name>
    </ligand>
</feature>
<protein>
    <recommendedName>
        <fullName evidence="4 9">Phosphoglycerate kinase</fullName>
        <ecNumber evidence="4 9">2.7.2.3</ecNumber>
    </recommendedName>
</protein>
<comment type="caution">
    <text evidence="9">Lacks conserved residue(s) required for the propagation of feature annotation.</text>
</comment>
<dbReference type="Proteomes" id="UP001292182">
    <property type="component" value="Unassembled WGS sequence"/>
</dbReference>
<accession>A0ABU5LNN6</accession>
<dbReference type="PRINTS" id="PR00477">
    <property type="entry name" value="PHGLYCKINASE"/>
</dbReference>
<dbReference type="Gene3D" id="3.40.50.1260">
    <property type="entry name" value="Phosphoglycerate kinase, N-terminal domain"/>
    <property type="match status" value="2"/>
</dbReference>
<organism evidence="11 12">
    <name type="scientific">Sphingomonas sanguinis</name>
    <dbReference type="NCBI Taxonomy" id="33051"/>
    <lineage>
        <taxon>Bacteria</taxon>
        <taxon>Pseudomonadati</taxon>
        <taxon>Pseudomonadota</taxon>
        <taxon>Alphaproteobacteria</taxon>
        <taxon>Sphingomonadales</taxon>
        <taxon>Sphingomonadaceae</taxon>
        <taxon>Sphingomonas</taxon>
    </lineage>
</organism>
<comment type="caution">
    <text evidence="11">The sequence shown here is derived from an EMBL/GenBank/DDBJ whole genome shotgun (WGS) entry which is preliminary data.</text>
</comment>
<feature type="binding site" evidence="9">
    <location>
        <position position="39"/>
    </location>
    <ligand>
        <name>substrate</name>
    </ligand>
</feature>
<feature type="binding site" evidence="9">
    <location>
        <begin position="24"/>
        <end position="26"/>
    </location>
    <ligand>
        <name>substrate</name>
    </ligand>
</feature>
<reference evidence="12" key="1">
    <citation type="submission" date="2023-07" db="EMBL/GenBank/DDBJ databases">
        <title>Whole genome sequence analysis of rice epiphytic Sphingomonas sanguinis OsEp_Plm_15B2.</title>
        <authorList>
            <person name="Sahu K.P."/>
            <person name="Asharani P."/>
            <person name="Reddy B."/>
            <person name="Kumar A."/>
        </authorList>
    </citation>
    <scope>NUCLEOTIDE SEQUENCE [LARGE SCALE GENOMIC DNA]</scope>
    <source>
        <strain evidence="12">OsEp_Plm_15B2</strain>
    </source>
</reference>
<keyword evidence="12" id="KW-1185">Reference proteome</keyword>
<comment type="catalytic activity">
    <reaction evidence="1 9 10">
        <text>(2R)-3-phosphoglycerate + ATP = (2R)-3-phospho-glyceroyl phosphate + ADP</text>
        <dbReference type="Rhea" id="RHEA:14801"/>
        <dbReference type="ChEBI" id="CHEBI:30616"/>
        <dbReference type="ChEBI" id="CHEBI:57604"/>
        <dbReference type="ChEBI" id="CHEBI:58272"/>
        <dbReference type="ChEBI" id="CHEBI:456216"/>
        <dbReference type="EC" id="2.7.2.3"/>
    </reaction>
</comment>